<dbReference type="GO" id="GO:0010181">
    <property type="term" value="F:FMN binding"/>
    <property type="evidence" value="ECO:0007669"/>
    <property type="project" value="TreeGrafter"/>
</dbReference>
<dbReference type="GO" id="GO:0015937">
    <property type="term" value="P:coenzyme A biosynthetic process"/>
    <property type="evidence" value="ECO:0007669"/>
    <property type="project" value="TreeGrafter"/>
</dbReference>
<proteinExistence type="predicted"/>
<dbReference type="InterPro" id="IPR036551">
    <property type="entry name" value="Flavin_trans-like"/>
</dbReference>
<evidence type="ECO:0000313" key="2">
    <source>
        <dbReference type="EMBL" id="SNQ46807.1"/>
    </source>
</evidence>
<dbReference type="GO" id="GO:0004633">
    <property type="term" value="F:phosphopantothenoylcysteine decarboxylase activity"/>
    <property type="evidence" value="ECO:0007669"/>
    <property type="project" value="TreeGrafter"/>
</dbReference>
<dbReference type="AlphaFoldDB" id="A0A2I2KMA5"/>
<evidence type="ECO:0000259" key="1">
    <source>
        <dbReference type="Pfam" id="PF02441"/>
    </source>
</evidence>
<organism evidence="2 3">
    <name type="scientific">Frankia canadensis</name>
    <dbReference type="NCBI Taxonomy" id="1836972"/>
    <lineage>
        <taxon>Bacteria</taxon>
        <taxon>Bacillati</taxon>
        <taxon>Actinomycetota</taxon>
        <taxon>Actinomycetes</taxon>
        <taxon>Frankiales</taxon>
        <taxon>Frankiaceae</taxon>
        <taxon>Frankia</taxon>
    </lineage>
</organism>
<protein>
    <submittedName>
        <fullName evidence="2">Flavoprotein</fullName>
    </submittedName>
</protein>
<dbReference type="GO" id="GO:0071513">
    <property type="term" value="C:phosphopantothenoylcysteine decarboxylase complex"/>
    <property type="evidence" value="ECO:0007669"/>
    <property type="project" value="TreeGrafter"/>
</dbReference>
<dbReference type="SUPFAM" id="SSF52507">
    <property type="entry name" value="Homo-oligomeric flavin-containing Cys decarboxylases, HFCD"/>
    <property type="match status" value="1"/>
</dbReference>
<dbReference type="EMBL" id="FZMO01000064">
    <property type="protein sequence ID" value="SNQ46807.1"/>
    <property type="molecule type" value="Genomic_DNA"/>
</dbReference>
<evidence type="ECO:0000313" key="3">
    <source>
        <dbReference type="Proteomes" id="UP000234331"/>
    </source>
</evidence>
<name>A0A2I2KMA5_9ACTN</name>
<dbReference type="PANTHER" id="PTHR14359">
    <property type="entry name" value="HOMO-OLIGOMERIC FLAVIN CONTAINING CYS DECARBOXYLASE FAMILY"/>
    <property type="match status" value="1"/>
</dbReference>
<sequence length="179" mass="18578">MAGGSRVLYVVACGGYPAAELPDFVTHARGVGWDVCAVVTPAATGFVDVERLAELTGHPVRAEYKRPGEPDVLPPADAFVVAPATFNTVNKLVAGISDTLALGLLNEALGAGLPIVVAPYPNSALAGHPAYAASLAALREWGVRLVFGAPGDPRGGADQAGRENTIFPWPELRDIVRTL</sequence>
<dbReference type="PANTHER" id="PTHR14359:SF6">
    <property type="entry name" value="PHOSPHOPANTOTHENOYLCYSTEINE DECARBOXYLASE"/>
    <property type="match status" value="1"/>
</dbReference>
<dbReference type="Proteomes" id="UP000234331">
    <property type="component" value="Unassembled WGS sequence"/>
</dbReference>
<gene>
    <name evidence="2" type="ORF">FRACA_1560017</name>
</gene>
<accession>A0A2I2KMA5</accession>
<reference evidence="2 3" key="1">
    <citation type="submission" date="2017-06" db="EMBL/GenBank/DDBJ databases">
        <authorList>
            <person name="Kim H.J."/>
            <person name="Triplett B.A."/>
        </authorList>
    </citation>
    <scope>NUCLEOTIDE SEQUENCE [LARGE SCALE GENOMIC DNA]</scope>
    <source>
        <strain evidence="2">FRACA_ARgP5</strain>
    </source>
</reference>
<dbReference type="Gene3D" id="3.40.50.1950">
    <property type="entry name" value="Flavin prenyltransferase-like"/>
    <property type="match status" value="1"/>
</dbReference>
<feature type="domain" description="Flavoprotein" evidence="1">
    <location>
        <begin position="9"/>
        <end position="138"/>
    </location>
</feature>
<dbReference type="InterPro" id="IPR003382">
    <property type="entry name" value="Flavoprotein"/>
</dbReference>
<dbReference type="RefSeq" id="WP_101830764.1">
    <property type="nucleotide sequence ID" value="NZ_FZMO01000064.1"/>
</dbReference>
<dbReference type="Pfam" id="PF02441">
    <property type="entry name" value="Flavoprotein"/>
    <property type="match status" value="1"/>
</dbReference>
<keyword evidence="3" id="KW-1185">Reference proteome</keyword>
<dbReference type="OrthoDB" id="161343at2"/>